<keyword evidence="5" id="KW-1185">Reference proteome</keyword>
<dbReference type="GO" id="GO:0006402">
    <property type="term" value="P:mRNA catabolic process"/>
    <property type="evidence" value="ECO:0007669"/>
    <property type="project" value="TreeGrafter"/>
</dbReference>
<dbReference type="OrthoDB" id="9808744at2"/>
<dbReference type="InterPro" id="IPR011067">
    <property type="entry name" value="Plasmid_toxin/cell-grow_inhib"/>
</dbReference>
<dbReference type="GeneID" id="98393533"/>
<comment type="function">
    <text evidence="3">Toxic component of a type II toxin-antitoxin (TA) system.</text>
</comment>
<keyword evidence="2" id="KW-1277">Toxin-antitoxin system</keyword>
<dbReference type="InterPro" id="IPR003477">
    <property type="entry name" value="PemK-like"/>
</dbReference>
<dbReference type="GO" id="GO:0004521">
    <property type="term" value="F:RNA endonuclease activity"/>
    <property type="evidence" value="ECO:0007669"/>
    <property type="project" value="TreeGrafter"/>
</dbReference>
<keyword evidence="3" id="KW-0378">Hydrolase</keyword>
<evidence type="ECO:0000256" key="3">
    <source>
        <dbReference type="PIRNR" id="PIRNR033490"/>
    </source>
</evidence>
<keyword evidence="3" id="KW-0255">Endonuclease</keyword>
<evidence type="ECO:0000256" key="1">
    <source>
        <dbReference type="ARBA" id="ARBA00007521"/>
    </source>
</evidence>
<comment type="similarity">
    <text evidence="1 3">Belongs to the PemK/MazF family.</text>
</comment>
<dbReference type="Gene3D" id="2.30.30.110">
    <property type="match status" value="1"/>
</dbReference>
<evidence type="ECO:0000256" key="2">
    <source>
        <dbReference type="ARBA" id="ARBA00022649"/>
    </source>
</evidence>
<dbReference type="AlphaFoldDB" id="A0A2L0D580"/>
<reference evidence="4 5" key="1">
    <citation type="submission" date="2017-12" db="EMBL/GenBank/DDBJ databases">
        <authorList>
            <person name="Hurst M.R.H."/>
        </authorList>
    </citation>
    <scope>NUCLEOTIDE SEQUENCE [LARGE SCALE GENOMIC DNA]</scope>
    <source>
        <strain evidence="4 5">TH11417</strain>
    </source>
</reference>
<proteinExistence type="inferred from homology"/>
<accession>A0A2L0D580</accession>
<organism evidence="4 5">
    <name type="scientific">Streptococcus pluranimalium</name>
    <dbReference type="NCBI Taxonomy" id="82348"/>
    <lineage>
        <taxon>Bacteria</taxon>
        <taxon>Bacillati</taxon>
        <taxon>Bacillota</taxon>
        <taxon>Bacilli</taxon>
        <taxon>Lactobacillales</taxon>
        <taxon>Streptococcaceae</taxon>
        <taxon>Streptococcus</taxon>
    </lineage>
</organism>
<protein>
    <recommendedName>
        <fullName evidence="3">mRNA interferase</fullName>
        <ecNumber evidence="3">3.1.-.-</ecNumber>
    </recommendedName>
</protein>
<reference evidence="4 5" key="2">
    <citation type="submission" date="2018-02" db="EMBL/GenBank/DDBJ databases">
        <title>Whole genome sequencing analysis of Streptococcus pluranimalium isolated from cattle infected mastitis in China.</title>
        <authorList>
            <person name="Zhang J.-R."/>
            <person name="Hu G.-Z."/>
        </authorList>
    </citation>
    <scope>NUCLEOTIDE SEQUENCE [LARGE SCALE GENOMIC DNA]</scope>
    <source>
        <strain evidence="4 5">TH11417</strain>
    </source>
</reference>
<dbReference type="Pfam" id="PF02452">
    <property type="entry name" value="PemK_toxin"/>
    <property type="match status" value="1"/>
</dbReference>
<dbReference type="PIRSF" id="PIRSF033490">
    <property type="entry name" value="MazF"/>
    <property type="match status" value="1"/>
</dbReference>
<dbReference type="PANTHER" id="PTHR33988">
    <property type="entry name" value="ENDORIBONUCLEASE MAZF-RELATED"/>
    <property type="match status" value="1"/>
</dbReference>
<evidence type="ECO:0000313" key="4">
    <source>
        <dbReference type="EMBL" id="AUW96759.1"/>
    </source>
</evidence>
<dbReference type="Proteomes" id="UP000238956">
    <property type="component" value="Chromosome"/>
</dbReference>
<dbReference type="KEGG" id="splr:C0J00_06370"/>
<sequence>MCRRGDIYYVNFSNLEGSHYQQGRRPALIVSNDLANLHSHLVTVIPLTSQVKKKKELPTHVFLPQGVIKGLKRSSLVLAEQVSTIDKGLLEEKIACVWDKNWLNKIDQALKVQLGL</sequence>
<dbReference type="RefSeq" id="WP_104968084.1">
    <property type="nucleotide sequence ID" value="NZ_CP025536.1"/>
</dbReference>
<name>A0A2L0D580_9STRE</name>
<dbReference type="EMBL" id="CP025536">
    <property type="protein sequence ID" value="AUW96759.1"/>
    <property type="molecule type" value="Genomic_DNA"/>
</dbReference>
<evidence type="ECO:0000313" key="5">
    <source>
        <dbReference type="Proteomes" id="UP000238956"/>
    </source>
</evidence>
<dbReference type="EC" id="3.1.-.-" evidence="3"/>
<keyword evidence="3" id="KW-0540">Nuclease</keyword>
<dbReference type="GO" id="GO:0003677">
    <property type="term" value="F:DNA binding"/>
    <property type="evidence" value="ECO:0007669"/>
    <property type="project" value="InterPro"/>
</dbReference>
<dbReference type="GO" id="GO:0016787">
    <property type="term" value="F:hydrolase activity"/>
    <property type="evidence" value="ECO:0007669"/>
    <property type="project" value="UniProtKB-KW"/>
</dbReference>
<gene>
    <name evidence="4" type="ORF">C0J00_06370</name>
</gene>
<dbReference type="SUPFAM" id="SSF50118">
    <property type="entry name" value="Cell growth inhibitor/plasmid maintenance toxic component"/>
    <property type="match status" value="1"/>
</dbReference>
<dbReference type="GO" id="GO:0016075">
    <property type="term" value="P:rRNA catabolic process"/>
    <property type="evidence" value="ECO:0007669"/>
    <property type="project" value="TreeGrafter"/>
</dbReference>